<evidence type="ECO:0000313" key="1">
    <source>
        <dbReference type="EMBL" id="GIH29634.1"/>
    </source>
</evidence>
<proteinExistence type="predicted"/>
<dbReference type="Proteomes" id="UP000640052">
    <property type="component" value="Unassembled WGS sequence"/>
</dbReference>
<dbReference type="EMBL" id="BOOA01000143">
    <property type="protein sequence ID" value="GIH29634.1"/>
    <property type="molecule type" value="Genomic_DNA"/>
</dbReference>
<dbReference type="RefSeq" id="WP_204046244.1">
    <property type="nucleotide sequence ID" value="NZ_BOOA01000143.1"/>
</dbReference>
<evidence type="ECO:0000313" key="2">
    <source>
        <dbReference type="Proteomes" id="UP000640052"/>
    </source>
</evidence>
<name>A0A919QK58_9ACTN</name>
<accession>A0A919QK58</accession>
<protein>
    <submittedName>
        <fullName evidence="1">Uncharacterized protein</fullName>
    </submittedName>
</protein>
<comment type="caution">
    <text evidence="1">The sequence shown here is derived from an EMBL/GenBank/DDBJ whole genome shotgun (WGS) entry which is preliminary data.</text>
</comment>
<dbReference type="AlphaFoldDB" id="A0A919QK58"/>
<sequence length="251" mass="28399">MEAGWHAQGENLLKAVQEWIDQESVQRLWGSVESNLHVTEAGSGAKSFTWTLESVGFLGQVLFTSDGHAEVELVEPENGRSHVERYEVGDGDGLHSVLGTVRDWVVRPDVGRGMTLMDLAHEWLASASLDDVDDYRPFIRSVMVRWVPEFDLVIRRVEAANREYGSGFPVPYSEYMRIIAIQFLSALRGRDMVRVEQFSGLVQELLDSNLEDVREWVDDSILETLAFYKSEISDMLPERLRAEVDIAAPGR</sequence>
<gene>
    <name evidence="1" type="ORF">Aph01nite_79440</name>
</gene>
<keyword evidence="2" id="KW-1185">Reference proteome</keyword>
<organism evidence="1 2">
    <name type="scientific">Acrocarpospora phusangensis</name>
    <dbReference type="NCBI Taxonomy" id="1070424"/>
    <lineage>
        <taxon>Bacteria</taxon>
        <taxon>Bacillati</taxon>
        <taxon>Actinomycetota</taxon>
        <taxon>Actinomycetes</taxon>
        <taxon>Streptosporangiales</taxon>
        <taxon>Streptosporangiaceae</taxon>
        <taxon>Acrocarpospora</taxon>
    </lineage>
</organism>
<reference evidence="1" key="1">
    <citation type="submission" date="2021-01" db="EMBL/GenBank/DDBJ databases">
        <title>Whole genome shotgun sequence of Acrocarpospora phusangensis NBRC 108782.</title>
        <authorList>
            <person name="Komaki H."/>
            <person name="Tamura T."/>
        </authorList>
    </citation>
    <scope>NUCLEOTIDE SEQUENCE</scope>
    <source>
        <strain evidence="1">NBRC 108782</strain>
    </source>
</reference>